<proteinExistence type="predicted"/>
<accession>B4S8N7</accession>
<sequence length="506" mass="57578">MRSENIHMFIFFIVISHSGRLLRDLVFFLLTVACLVSIQPEAVVAEPLTQEAFVALLEKRHPVFEKERLSSAIEEATQQGYLGDTDWNLSSSLTWSREEATITAFSPDLSTSLGLQTGLSKQFWETGGRLSAIYAINRSSSSFEEIPLFSYPDTFYENSVELQYAQPLLRNRGGKLSRLQYDLKGYDVDVSGIQAVENIEEFLAASISKYLDWVYLEEQKKIMSRRLDLSRREFERTQSKFNAYLVDSADVMRSKDALNTWRQNLGLVELQLTALKEELSVLVQSDVVLRAEPDFNLYTEHRFESLASARTKLERGSRLLKILELRKQQLDVNAIGVRETGKPDLSLIAAVTFKSAEGSAGESFDFDKKDAALGLQLSVPLENTTAKAEYQRTRLQTLQLGKERQDVMLSLNASLSSLHTQLRKLSEVLELNREQIESARLRTIEETKIYEQGRGDLTFVIMSRDNEESAKLTYAENALNYQKLWVQYQALMDELYGEGIVLGSEF</sequence>
<dbReference type="InterPro" id="IPR051906">
    <property type="entry name" value="TolC-like"/>
</dbReference>
<keyword evidence="3" id="KW-0812">Transmembrane</keyword>
<dbReference type="eggNOG" id="COG1538">
    <property type="taxonomic scope" value="Bacteria"/>
</dbReference>
<dbReference type="GO" id="GO:0015562">
    <property type="term" value="F:efflux transmembrane transporter activity"/>
    <property type="evidence" value="ECO:0007669"/>
    <property type="project" value="InterPro"/>
</dbReference>
<evidence type="ECO:0000256" key="1">
    <source>
        <dbReference type="ARBA" id="ARBA00004442"/>
    </source>
</evidence>
<dbReference type="GO" id="GO:0015288">
    <property type="term" value="F:porin activity"/>
    <property type="evidence" value="ECO:0007669"/>
    <property type="project" value="TreeGrafter"/>
</dbReference>
<dbReference type="KEGG" id="paa:Paes_1403"/>
<gene>
    <name evidence="6" type="ordered locus">Paes_1403</name>
</gene>
<dbReference type="AlphaFoldDB" id="B4S8N7"/>
<protein>
    <submittedName>
        <fullName evidence="6">Outer membrane protein-like protein</fullName>
    </submittedName>
</protein>
<dbReference type="Proteomes" id="UP000002725">
    <property type="component" value="Chromosome"/>
</dbReference>
<dbReference type="SUPFAM" id="SSF56954">
    <property type="entry name" value="Outer membrane efflux proteins (OEP)"/>
    <property type="match status" value="1"/>
</dbReference>
<dbReference type="GO" id="GO:1990281">
    <property type="term" value="C:efflux pump complex"/>
    <property type="evidence" value="ECO:0007669"/>
    <property type="project" value="TreeGrafter"/>
</dbReference>
<reference evidence="6" key="1">
    <citation type="submission" date="2008-06" db="EMBL/GenBank/DDBJ databases">
        <title>Complete sequence of chromosome of Prosthecochloris aestuarii DSM 271.</title>
        <authorList>
            <consortium name="US DOE Joint Genome Institute"/>
            <person name="Lucas S."/>
            <person name="Copeland A."/>
            <person name="Lapidus A."/>
            <person name="Glavina del Rio T."/>
            <person name="Dalin E."/>
            <person name="Tice H."/>
            <person name="Bruce D."/>
            <person name="Goodwin L."/>
            <person name="Pitluck S."/>
            <person name="Schmutz J."/>
            <person name="Larimer F."/>
            <person name="Land M."/>
            <person name="Hauser L."/>
            <person name="Kyrpides N."/>
            <person name="Anderson I."/>
            <person name="Liu Z."/>
            <person name="Li T."/>
            <person name="Zhao F."/>
            <person name="Overmann J."/>
            <person name="Bryant D.A."/>
            <person name="Richardson P."/>
        </authorList>
    </citation>
    <scope>NUCLEOTIDE SEQUENCE [LARGE SCALE GENOMIC DNA]</scope>
    <source>
        <strain evidence="6">DSM 271</strain>
    </source>
</reference>
<evidence type="ECO:0000313" key="6">
    <source>
        <dbReference type="EMBL" id="ACF46424.1"/>
    </source>
</evidence>
<keyword evidence="2" id="KW-1134">Transmembrane beta strand</keyword>
<organism evidence="6 7">
    <name type="scientific">Prosthecochloris aestuarii (strain DSM 271 / SK 413)</name>
    <dbReference type="NCBI Taxonomy" id="290512"/>
    <lineage>
        <taxon>Bacteria</taxon>
        <taxon>Pseudomonadati</taxon>
        <taxon>Chlorobiota</taxon>
        <taxon>Chlorobiia</taxon>
        <taxon>Chlorobiales</taxon>
        <taxon>Chlorobiaceae</taxon>
        <taxon>Prosthecochloris</taxon>
    </lineage>
</organism>
<dbReference type="EMBL" id="CP001108">
    <property type="protein sequence ID" value="ACF46424.1"/>
    <property type="molecule type" value="Genomic_DNA"/>
</dbReference>
<comment type="subcellular location">
    <subcellularLocation>
        <location evidence="1">Cell outer membrane</location>
    </subcellularLocation>
</comment>
<keyword evidence="7" id="KW-1185">Reference proteome</keyword>
<dbReference type="GO" id="GO:0009279">
    <property type="term" value="C:cell outer membrane"/>
    <property type="evidence" value="ECO:0007669"/>
    <property type="project" value="UniProtKB-SubCell"/>
</dbReference>
<keyword evidence="4" id="KW-0472">Membrane</keyword>
<evidence type="ECO:0000256" key="2">
    <source>
        <dbReference type="ARBA" id="ARBA00022452"/>
    </source>
</evidence>
<evidence type="ECO:0000256" key="3">
    <source>
        <dbReference type="ARBA" id="ARBA00022692"/>
    </source>
</evidence>
<dbReference type="STRING" id="290512.Paes_1403"/>
<dbReference type="PANTHER" id="PTHR30026:SF23">
    <property type="entry name" value="TO APRF-PUTATIVE OUTER MEMBRANE EFFLUX PROTEIN OR SECRETED ALKALINE PHOSPHATASE-RELATED"/>
    <property type="match status" value="1"/>
</dbReference>
<keyword evidence="5" id="KW-0998">Cell outer membrane</keyword>
<dbReference type="HOGENOM" id="CLU_538466_0_0_10"/>
<evidence type="ECO:0000256" key="4">
    <source>
        <dbReference type="ARBA" id="ARBA00023136"/>
    </source>
</evidence>
<dbReference type="PANTHER" id="PTHR30026">
    <property type="entry name" value="OUTER MEMBRANE PROTEIN TOLC"/>
    <property type="match status" value="1"/>
</dbReference>
<name>B4S8N7_PROA2</name>
<evidence type="ECO:0000313" key="7">
    <source>
        <dbReference type="Proteomes" id="UP000002725"/>
    </source>
</evidence>
<evidence type="ECO:0000256" key="5">
    <source>
        <dbReference type="ARBA" id="ARBA00023237"/>
    </source>
</evidence>
<dbReference type="Gene3D" id="1.20.1600.10">
    <property type="entry name" value="Outer membrane efflux proteins (OEP)"/>
    <property type="match status" value="1"/>
</dbReference>